<keyword evidence="8" id="KW-0282">Flagellum</keyword>
<dbReference type="RefSeq" id="WP_096055293.1">
    <property type="nucleotide sequence ID" value="NZ_CP023344.1"/>
</dbReference>
<evidence type="ECO:0000256" key="5">
    <source>
        <dbReference type="ARBA" id="ARBA00022989"/>
    </source>
</evidence>
<evidence type="ECO:0000256" key="6">
    <source>
        <dbReference type="ARBA" id="ARBA00023136"/>
    </source>
</evidence>
<comment type="similarity">
    <text evidence="2">Belongs to the FliQ/MopD/SpaQ family.</text>
</comment>
<evidence type="ECO:0000256" key="7">
    <source>
        <dbReference type="SAM" id="Phobius"/>
    </source>
</evidence>
<feature type="transmembrane region" description="Helical" evidence="7">
    <location>
        <begin position="50"/>
        <end position="70"/>
    </location>
</feature>
<dbReference type="InterPro" id="IPR002191">
    <property type="entry name" value="Bac_export_3"/>
</dbReference>
<dbReference type="PRINTS" id="PR00952">
    <property type="entry name" value="TYPE3IMQPROT"/>
</dbReference>
<accession>A0A290QH32</accession>
<reference evidence="8 9" key="1">
    <citation type="submission" date="2017-09" db="EMBL/GenBank/DDBJ databases">
        <title>Complete genome sequence of Verrucomicrobial strain HZ-65, isolated from freshwater.</title>
        <authorList>
            <person name="Choi A."/>
        </authorList>
    </citation>
    <scope>NUCLEOTIDE SEQUENCE [LARGE SCALE GENOMIC DNA]</scope>
    <source>
        <strain evidence="8 9">HZ-65</strain>
    </source>
</reference>
<keyword evidence="3" id="KW-1003">Cell membrane</keyword>
<dbReference type="PANTHER" id="PTHR34040:SF2">
    <property type="entry name" value="FLAGELLAR BIOSYNTHETIC PROTEIN FLIQ"/>
    <property type="match status" value="1"/>
</dbReference>
<keyword evidence="5 7" id="KW-1133">Transmembrane helix</keyword>
<sequence>MNPEMAVDIFKNVIVFALYIVSPFLAVMLFMGLLTSLIQSVTSIQEQTLVFAPKLIAFAVLCIALGPWLLRSLSEFATRTISQMSTLGH</sequence>
<dbReference type="EMBL" id="CP023344">
    <property type="protein sequence ID" value="ATC63661.1"/>
    <property type="molecule type" value="Genomic_DNA"/>
</dbReference>
<keyword evidence="8" id="KW-0969">Cilium</keyword>
<feature type="transmembrane region" description="Helical" evidence="7">
    <location>
        <begin position="12"/>
        <end position="38"/>
    </location>
</feature>
<dbReference type="GO" id="GO:0005886">
    <property type="term" value="C:plasma membrane"/>
    <property type="evidence" value="ECO:0007669"/>
    <property type="project" value="UniProtKB-SubCell"/>
</dbReference>
<evidence type="ECO:0000256" key="3">
    <source>
        <dbReference type="ARBA" id="ARBA00022475"/>
    </source>
</evidence>
<name>A0A290QH32_9BACT</name>
<dbReference type="GO" id="GO:0009306">
    <property type="term" value="P:protein secretion"/>
    <property type="evidence" value="ECO:0007669"/>
    <property type="project" value="InterPro"/>
</dbReference>
<organism evidence="8 9">
    <name type="scientific">Nibricoccus aquaticus</name>
    <dbReference type="NCBI Taxonomy" id="2576891"/>
    <lineage>
        <taxon>Bacteria</taxon>
        <taxon>Pseudomonadati</taxon>
        <taxon>Verrucomicrobiota</taxon>
        <taxon>Opitutia</taxon>
        <taxon>Opitutales</taxon>
        <taxon>Opitutaceae</taxon>
        <taxon>Nibricoccus</taxon>
    </lineage>
</organism>
<dbReference type="PANTHER" id="PTHR34040">
    <property type="entry name" value="FLAGELLAR BIOSYNTHETIC PROTEIN FLIQ"/>
    <property type="match status" value="1"/>
</dbReference>
<dbReference type="PIRSF" id="PIRSF004669">
    <property type="entry name" value="FliQ"/>
    <property type="match status" value="1"/>
</dbReference>
<keyword evidence="6 7" id="KW-0472">Membrane</keyword>
<evidence type="ECO:0000256" key="2">
    <source>
        <dbReference type="ARBA" id="ARBA00006156"/>
    </source>
</evidence>
<dbReference type="Pfam" id="PF01313">
    <property type="entry name" value="Bac_export_3"/>
    <property type="match status" value="1"/>
</dbReference>
<evidence type="ECO:0000256" key="1">
    <source>
        <dbReference type="ARBA" id="ARBA00004651"/>
    </source>
</evidence>
<dbReference type="AlphaFoldDB" id="A0A290QH32"/>
<dbReference type="OrthoDB" id="9806440at2"/>
<keyword evidence="8" id="KW-0966">Cell projection</keyword>
<dbReference type="KEGG" id="vbh:CMV30_06680"/>
<evidence type="ECO:0000313" key="8">
    <source>
        <dbReference type="EMBL" id="ATC63661.1"/>
    </source>
</evidence>
<comment type="subcellular location">
    <subcellularLocation>
        <location evidence="1">Cell membrane</location>
        <topology evidence="1">Multi-pass membrane protein</topology>
    </subcellularLocation>
</comment>
<protein>
    <submittedName>
        <fullName evidence="8">Flagellar biosynthetic protein FliQ</fullName>
    </submittedName>
</protein>
<evidence type="ECO:0000313" key="9">
    <source>
        <dbReference type="Proteomes" id="UP000217265"/>
    </source>
</evidence>
<keyword evidence="9" id="KW-1185">Reference proteome</keyword>
<gene>
    <name evidence="8" type="ORF">CMV30_06680</name>
</gene>
<dbReference type="Proteomes" id="UP000217265">
    <property type="component" value="Chromosome"/>
</dbReference>
<keyword evidence="4 7" id="KW-0812">Transmembrane</keyword>
<evidence type="ECO:0000256" key="4">
    <source>
        <dbReference type="ARBA" id="ARBA00022692"/>
    </source>
</evidence>
<proteinExistence type="inferred from homology"/>